<dbReference type="RefSeq" id="WP_407990181.1">
    <property type="nucleotide sequence ID" value="NZ_AP035881.2"/>
</dbReference>
<dbReference type="AlphaFoldDB" id="A0AB33K611"/>
<reference evidence="1" key="1">
    <citation type="submission" date="2024-07" db="EMBL/GenBank/DDBJ databases">
        <title>Complete genome sequences of cellulolytic bacteria, Kitasatospora sp. CMC57 and Streptomyces sp. CMC78, isolated from Japanese agricultural soil.</title>
        <authorList>
            <person name="Hashimoto T."/>
            <person name="Ito M."/>
            <person name="Iwamoto M."/>
            <person name="Fukahori D."/>
            <person name="Shoda T."/>
            <person name="Sakoda M."/>
            <person name="Morohoshi T."/>
            <person name="Mitsuboshi M."/>
            <person name="Nishizawa T."/>
        </authorList>
    </citation>
    <scope>NUCLEOTIDE SEQUENCE</scope>
    <source>
        <strain evidence="1">CMC57</strain>
    </source>
</reference>
<protein>
    <submittedName>
        <fullName evidence="1">Uncharacterized protein</fullName>
    </submittedName>
</protein>
<dbReference type="EMBL" id="AP035881">
    <property type="protein sequence ID" value="BFP47902.1"/>
    <property type="molecule type" value="Genomic_DNA"/>
</dbReference>
<dbReference type="GO" id="GO:0046914">
    <property type="term" value="F:transition metal ion binding"/>
    <property type="evidence" value="ECO:0007669"/>
    <property type="project" value="InterPro"/>
</dbReference>
<dbReference type="GO" id="GO:0003824">
    <property type="term" value="F:catalytic activity"/>
    <property type="evidence" value="ECO:0007669"/>
    <property type="project" value="InterPro"/>
</dbReference>
<evidence type="ECO:0000313" key="1">
    <source>
        <dbReference type="EMBL" id="BFP47902.1"/>
    </source>
</evidence>
<proteinExistence type="predicted"/>
<sequence length="91" mass="10101">MRTTDLPLRPSTPDLECDWRFAELVVWTHLDPELRARYAVDPRAVLAEFDVVLPTGTAVPPLRRPQHPPVVVEDLGRAAAAMMSICLSPGE</sequence>
<organism evidence="1">
    <name type="scientific">Kitasatospora sp. CMC57</name>
    <dbReference type="NCBI Taxonomy" id="3231513"/>
    <lineage>
        <taxon>Bacteria</taxon>
        <taxon>Bacillati</taxon>
        <taxon>Actinomycetota</taxon>
        <taxon>Actinomycetes</taxon>
        <taxon>Kitasatosporales</taxon>
        <taxon>Streptomycetaceae</taxon>
        <taxon>Kitasatospora</taxon>
    </lineage>
</organism>
<gene>
    <name evidence="1" type="ORF">KCMC57_42700</name>
</gene>
<dbReference type="InterPro" id="IPR036648">
    <property type="entry name" value="CN_Hdrase_a/SCN_Hdrase_g_sf"/>
</dbReference>
<accession>A0AB33K611</accession>
<dbReference type="SUPFAM" id="SSF56209">
    <property type="entry name" value="Nitrile hydratase alpha chain"/>
    <property type="match status" value="1"/>
</dbReference>
<name>A0AB33K611_9ACTN</name>